<evidence type="ECO:0000313" key="2">
    <source>
        <dbReference type="EMBL" id="KWZ80729.1"/>
    </source>
</evidence>
<reference evidence="2" key="3">
    <citation type="submission" date="2016-01" db="EMBL/GenBank/DDBJ databases">
        <authorList>
            <person name="Oliw E.H."/>
        </authorList>
    </citation>
    <scope>NUCLEOTIDE SEQUENCE [LARGE SCALE GENOMIC DNA]</scope>
    <source>
        <strain evidence="2">GED7749B</strain>
    </source>
</reference>
<dbReference type="Proteomes" id="UP000032024">
    <property type="component" value="Chromosome"/>
</dbReference>
<protein>
    <submittedName>
        <fullName evidence="2">Uncharacterized protein</fullName>
    </submittedName>
</protein>
<name>A0A0C5C6X7_HEYCO</name>
<reference evidence="3" key="2">
    <citation type="submission" date="2015-01" db="EMBL/GenBank/DDBJ databases">
        <title>Comparative genome analysis of Bacillus coagulans HM-08, Clostridium butyricum HM-68, Bacillus subtilis HM-66 and Bacillus paralicheniformis BL-09.</title>
        <authorList>
            <person name="Zhang H."/>
        </authorList>
    </citation>
    <scope>NUCLEOTIDE SEQUENCE [LARGE SCALE GENOMIC DNA]</scope>
    <source>
        <strain evidence="3">HM-08</strain>
    </source>
</reference>
<dbReference type="Proteomes" id="UP000070376">
    <property type="component" value="Unassembled WGS sequence"/>
</dbReference>
<evidence type="ECO:0000313" key="4">
    <source>
        <dbReference type="Proteomes" id="UP000070376"/>
    </source>
</evidence>
<dbReference type="AlphaFoldDB" id="A0A0C5C6X7"/>
<proteinExistence type="predicted"/>
<evidence type="ECO:0000313" key="3">
    <source>
        <dbReference type="Proteomes" id="UP000032024"/>
    </source>
</evidence>
<reference evidence="1" key="1">
    <citation type="submission" date="2015-01" db="EMBL/GenBank/DDBJ databases">
        <title>Comparative genome analysis of Bacillus coagulans HM-08, Clostridium butyricum HM-68, Bacillus subtilis HM-66 and Bacillus licheniformis BL-09.</title>
        <authorList>
            <person name="Zhang H."/>
        </authorList>
    </citation>
    <scope>NUCLEOTIDE SEQUENCE [LARGE SCALE GENOMIC DNA]</scope>
    <source>
        <strain evidence="1">HM-08</strain>
    </source>
</reference>
<accession>A0A0C5C6X7</accession>
<sequence>MQPFFFHIIIVTKEQSSSLQKRYNSNNAGSLSIPAGTGCLKK</sequence>
<dbReference type="EMBL" id="CP010525">
    <property type="protein sequence ID" value="AJO24093.1"/>
    <property type="molecule type" value="Genomic_DNA"/>
</dbReference>
<dbReference type="PATRIC" id="fig|1398.18.peg.3256"/>
<keyword evidence="3" id="KW-1185">Reference proteome</keyword>
<dbReference type="EMBL" id="LRPN01000088">
    <property type="protein sequence ID" value="KWZ80729.1"/>
    <property type="molecule type" value="Genomic_DNA"/>
</dbReference>
<reference evidence="4" key="4">
    <citation type="submission" date="2016-01" db="EMBL/GenBank/DDBJ databases">
        <authorList>
            <person name="Mitreva M."/>
            <person name="Pepin K.H."/>
            <person name="Mihindukulasuriya K.A."/>
            <person name="Fulton R."/>
            <person name="Fronick C."/>
            <person name="O'Laughlin M."/>
            <person name="Miner T."/>
            <person name="Herter B."/>
            <person name="Rosa B.A."/>
            <person name="Cordes M."/>
            <person name="Tomlinson C."/>
            <person name="Wollam A."/>
            <person name="Palsikar V.B."/>
            <person name="Mardis E.R."/>
            <person name="Wilson R.K."/>
        </authorList>
    </citation>
    <scope>NUCLEOTIDE SEQUENCE [LARGE SCALE GENOMIC DNA]</scope>
    <source>
        <strain evidence="4">GED7749B</strain>
    </source>
</reference>
<organism evidence="2 4">
    <name type="scientific">Heyndrickxia coagulans</name>
    <name type="common">Weizmannia coagulans</name>
    <dbReference type="NCBI Taxonomy" id="1398"/>
    <lineage>
        <taxon>Bacteria</taxon>
        <taxon>Bacillati</taxon>
        <taxon>Bacillota</taxon>
        <taxon>Bacilli</taxon>
        <taxon>Bacillales</taxon>
        <taxon>Bacillaceae</taxon>
        <taxon>Heyndrickxia</taxon>
    </lineage>
</organism>
<gene>
    <name evidence="2" type="ORF">HMPREF3213_02233</name>
    <name evidence="1" type="ORF">SB48_HM08orf05274</name>
</gene>
<evidence type="ECO:0000313" key="1">
    <source>
        <dbReference type="EMBL" id="AJO24093.1"/>
    </source>
</evidence>